<comment type="caution">
    <text evidence="1">The sequence shown here is derived from an EMBL/GenBank/DDBJ whole genome shotgun (WGS) entry which is preliminary data.</text>
</comment>
<protein>
    <submittedName>
        <fullName evidence="1">Uncharacterized protein</fullName>
    </submittedName>
</protein>
<accession>A0A1V2EV17</accession>
<evidence type="ECO:0000313" key="1">
    <source>
        <dbReference type="EMBL" id="ONF96522.1"/>
    </source>
</evidence>
<proteinExistence type="predicted"/>
<name>A0A1V2EV17_9SPHN</name>
<evidence type="ECO:0000313" key="2">
    <source>
        <dbReference type="Proteomes" id="UP000188729"/>
    </source>
</evidence>
<keyword evidence="2" id="KW-1185">Reference proteome</keyword>
<reference evidence="1 2" key="1">
    <citation type="submission" date="2016-11" db="EMBL/GenBank/DDBJ databases">
        <title>Genome sequence of Sphingomonas jeddahensis G39.</title>
        <authorList>
            <person name="Poehlein A."/>
            <person name="Wuebbeler J.H."/>
            <person name="Steinbuechel A."/>
            <person name="Daniel R."/>
        </authorList>
    </citation>
    <scope>NUCLEOTIDE SEQUENCE [LARGE SCALE GENOMIC DNA]</scope>
    <source>
        <strain evidence="1 2">G39</strain>
    </source>
</reference>
<organism evidence="1 2">
    <name type="scientific">Sphingomonas jeddahensis</name>
    <dbReference type="NCBI Taxonomy" id="1915074"/>
    <lineage>
        <taxon>Bacteria</taxon>
        <taxon>Pseudomonadati</taxon>
        <taxon>Pseudomonadota</taxon>
        <taxon>Alphaproteobacteria</taxon>
        <taxon>Sphingomonadales</taxon>
        <taxon>Sphingomonadaceae</taxon>
        <taxon>Sphingomonas</taxon>
    </lineage>
</organism>
<dbReference type="STRING" id="1915074.SPHI_13070"/>
<sequence length="79" mass="8437">MRTLLVLVGIAALVILAGMVTGFINIDQTQTAQLPRIEGGQAPEFKADVGKIDLGTERKVIEVPKVEVERPGAEPTPTQ</sequence>
<gene>
    <name evidence="1" type="ORF">SPHI_13070</name>
</gene>
<dbReference type="OrthoDB" id="7582968at2"/>
<dbReference type="Proteomes" id="UP000188729">
    <property type="component" value="Unassembled WGS sequence"/>
</dbReference>
<dbReference type="AlphaFoldDB" id="A0A1V2EV17"/>
<dbReference type="EMBL" id="MPSB01000004">
    <property type="protein sequence ID" value="ONF96522.1"/>
    <property type="molecule type" value="Genomic_DNA"/>
</dbReference>